<dbReference type="AlphaFoldDB" id="A0A8E0TTW0"/>
<reference evidence="4" key="1">
    <citation type="journal article" date="2013" name="Genome Announc.">
        <title>Draft Genome Sequence of the Dimorphic Prosthecate Bacterium Brevundimonas abyssalis TAR-001T.</title>
        <authorList>
            <person name="Tsubouchi T."/>
            <person name="Nishi S."/>
            <person name="Usui K."/>
            <person name="Shimane Y."/>
            <person name="Takaki Y."/>
            <person name="Maruyama T."/>
            <person name="Hatada Y."/>
        </authorList>
    </citation>
    <scope>NUCLEOTIDE SEQUENCE [LARGE SCALE GENOMIC DNA]</scope>
    <source>
        <strain evidence="4">TAR-001</strain>
    </source>
</reference>
<dbReference type="SUPFAM" id="SSF50956">
    <property type="entry name" value="Thermostable phytase (3-phytase)"/>
    <property type="match status" value="1"/>
</dbReference>
<evidence type="ECO:0000313" key="3">
    <source>
        <dbReference type="EMBL" id="GAD60566.1"/>
    </source>
</evidence>
<name>A0A8E0TTW0_9CAUL</name>
<dbReference type="PROSITE" id="PS51662">
    <property type="entry name" value="BP_PHYTASE"/>
    <property type="match status" value="1"/>
</dbReference>
<evidence type="ECO:0000313" key="4">
    <source>
        <dbReference type="Proteomes" id="UP000016569"/>
    </source>
</evidence>
<dbReference type="Proteomes" id="UP000016569">
    <property type="component" value="Unassembled WGS sequence"/>
</dbReference>
<feature type="domain" description="BPP" evidence="2">
    <location>
        <begin position="52"/>
        <end position="376"/>
    </location>
</feature>
<dbReference type="EMBL" id="BATC01000087">
    <property type="protein sequence ID" value="GAD60566.1"/>
    <property type="molecule type" value="Genomic_DNA"/>
</dbReference>
<dbReference type="Gene3D" id="2.120.10.30">
    <property type="entry name" value="TolB, C-terminal domain"/>
    <property type="match status" value="1"/>
</dbReference>
<organism evidence="3 4">
    <name type="scientific">Brevundimonas abyssalis TAR-001</name>
    <dbReference type="NCBI Taxonomy" id="1391729"/>
    <lineage>
        <taxon>Bacteria</taxon>
        <taxon>Pseudomonadati</taxon>
        <taxon>Pseudomonadota</taxon>
        <taxon>Alphaproteobacteria</taxon>
        <taxon>Caulobacterales</taxon>
        <taxon>Caulobacteraceae</taxon>
        <taxon>Brevundimonas</taxon>
    </lineage>
</organism>
<dbReference type="InterPro" id="IPR011042">
    <property type="entry name" value="6-blade_b-propeller_TolB-like"/>
</dbReference>
<protein>
    <submittedName>
        <fullName evidence="3">3-phytase</fullName>
    </submittedName>
</protein>
<evidence type="ECO:0000256" key="1">
    <source>
        <dbReference type="SAM" id="MobiDB-lite"/>
    </source>
</evidence>
<gene>
    <name evidence="3" type="ORF">MBEBAB_2816</name>
</gene>
<comment type="caution">
    <text evidence="3">The sequence shown here is derived from an EMBL/GenBank/DDBJ whole genome shotgun (WGS) entry which is preliminary data.</text>
</comment>
<feature type="region of interest" description="Disordered" evidence="1">
    <location>
        <begin position="1"/>
        <end position="23"/>
    </location>
</feature>
<dbReference type="GO" id="GO:0016158">
    <property type="term" value="F:inositol hexakisphosphate 3-phosphatase activity"/>
    <property type="evidence" value="ECO:0007669"/>
    <property type="project" value="InterPro"/>
</dbReference>
<evidence type="ECO:0000259" key="2">
    <source>
        <dbReference type="PROSITE" id="PS51662"/>
    </source>
</evidence>
<dbReference type="InterPro" id="IPR003431">
    <property type="entry name" value="B-propeller_Phytase"/>
</dbReference>
<keyword evidence="4" id="KW-1185">Reference proteome</keyword>
<dbReference type="RefSeq" id="WP_021698660.1">
    <property type="nucleotide sequence ID" value="NZ_BATC01000087.1"/>
</dbReference>
<accession>A0A8E0TTW0</accession>
<sequence length="378" mass="40574">MAGHQELAATNISPFTDDIAGDHDEDAFADRRGRGRLLAACATAEDDGPQGMEAIGDPARAVPVAGETLVTTDPEVDADDPALWADARDPSRAVMFGTDKTDGLYVHNLDGSVRQFLPSGQLNNVDLRTGFQVNGREMVLVGATNDTPGGAGINFYLFDPDTLQTVDYGLVSIGMDEPYGFCMGRRGDEVYAVVTTKLGTTHQWPVSAGPDGPVLGAERVLTLGSQLEGCVVDDAADTLYVGEEDVALWRYDFDPSGSGQAVEIARVDYERFKDDIEGVTLMRDGGEAFLIVSSQGDSTFPVYRIEGDEHVYLGRFAVVAAGDVDGVHGTDGLDAWSGPIGGFPNGLLAIHDDQEDSGPNQQNYKFVDWREVRRALNF</sequence>
<dbReference type="Pfam" id="PF02333">
    <property type="entry name" value="Phytase"/>
    <property type="match status" value="1"/>
</dbReference>
<proteinExistence type="predicted"/>